<feature type="transmembrane region" description="Helical" evidence="9">
    <location>
        <begin position="142"/>
        <end position="160"/>
    </location>
</feature>
<evidence type="ECO:0000313" key="10">
    <source>
        <dbReference type="EMBL" id="MDR5865968.1"/>
    </source>
</evidence>
<dbReference type="InterPro" id="IPR000060">
    <property type="entry name" value="BCCT_transptr"/>
</dbReference>
<evidence type="ECO:0000256" key="6">
    <source>
        <dbReference type="ARBA" id="ARBA00022989"/>
    </source>
</evidence>
<dbReference type="Pfam" id="PF02028">
    <property type="entry name" value="BCCT"/>
    <property type="match status" value="1"/>
</dbReference>
<feature type="transmembrane region" description="Helical" evidence="9">
    <location>
        <begin position="260"/>
        <end position="280"/>
    </location>
</feature>
<dbReference type="PANTHER" id="PTHR30047:SF7">
    <property type="entry name" value="HIGH-AFFINITY CHOLINE TRANSPORT PROTEIN"/>
    <property type="match status" value="1"/>
</dbReference>
<comment type="caution">
    <text evidence="10">The sequence shown here is derived from an EMBL/GenBank/DDBJ whole genome shotgun (WGS) entry which is preliminary data.</text>
</comment>
<feature type="transmembrane region" description="Helical" evidence="9">
    <location>
        <begin position="315"/>
        <end position="333"/>
    </location>
</feature>
<keyword evidence="6 9" id="KW-1133">Transmembrane helix</keyword>
<feature type="transmembrane region" description="Helical" evidence="9">
    <location>
        <begin position="46"/>
        <end position="66"/>
    </location>
</feature>
<dbReference type="Proteomes" id="UP001264519">
    <property type="component" value="Unassembled WGS sequence"/>
</dbReference>
<dbReference type="PANTHER" id="PTHR30047">
    <property type="entry name" value="HIGH-AFFINITY CHOLINE TRANSPORT PROTEIN-RELATED"/>
    <property type="match status" value="1"/>
</dbReference>
<feature type="region of interest" description="Disordered" evidence="8">
    <location>
        <begin position="532"/>
        <end position="566"/>
    </location>
</feature>
<feature type="transmembrane region" description="Helical" evidence="9">
    <location>
        <begin position="439"/>
        <end position="462"/>
    </location>
</feature>
<accession>A0ABU1G067</accession>
<feature type="transmembrane region" description="Helical" evidence="9">
    <location>
        <begin position="86"/>
        <end position="107"/>
    </location>
</feature>
<feature type="transmembrane region" description="Helical" evidence="9">
    <location>
        <begin position="345"/>
        <end position="368"/>
    </location>
</feature>
<dbReference type="RefSeq" id="WP_309651566.1">
    <property type="nucleotide sequence ID" value="NZ_JARWAK010000002.1"/>
</dbReference>
<name>A0ABU1G067_9GAMM</name>
<proteinExistence type="inferred from homology"/>
<feature type="transmembrane region" description="Helical" evidence="9">
    <location>
        <begin position="468"/>
        <end position="488"/>
    </location>
</feature>
<evidence type="ECO:0000256" key="9">
    <source>
        <dbReference type="SAM" id="Phobius"/>
    </source>
</evidence>
<feature type="transmembrane region" description="Helical" evidence="9">
    <location>
        <begin position="227"/>
        <end position="248"/>
    </location>
</feature>
<keyword evidence="5 9" id="KW-0812">Transmembrane</keyword>
<gene>
    <name evidence="10" type="ORF">QC818_04080</name>
</gene>
<keyword evidence="11" id="KW-1185">Reference proteome</keyword>
<evidence type="ECO:0000313" key="11">
    <source>
        <dbReference type="Proteomes" id="UP001264519"/>
    </source>
</evidence>
<evidence type="ECO:0000256" key="1">
    <source>
        <dbReference type="ARBA" id="ARBA00004651"/>
    </source>
</evidence>
<feature type="transmembrane region" description="Helical" evidence="9">
    <location>
        <begin position="188"/>
        <end position="207"/>
    </location>
</feature>
<reference evidence="10 11" key="1">
    <citation type="submission" date="2023-04" db="EMBL/GenBank/DDBJ databases">
        <title>A long-awaited taxogenomic arrangement of the family Halomonadaceae.</title>
        <authorList>
            <person name="De La Haba R."/>
            <person name="Chuvochina M."/>
            <person name="Wittouck S."/>
            <person name="Arahal D.R."/>
            <person name="Sanchez-Porro C."/>
            <person name="Hugenholtz P."/>
            <person name="Ventosa A."/>
        </authorList>
    </citation>
    <scope>NUCLEOTIDE SEQUENCE [LARGE SCALE GENOMIC DNA]</scope>
    <source>
        <strain evidence="10 11">DSM 23530</strain>
    </source>
</reference>
<comment type="similarity">
    <text evidence="2">Belongs to the BCCT transporter (TC 2.A.15) family.</text>
</comment>
<dbReference type="NCBIfam" id="TIGR00842">
    <property type="entry name" value="bcct"/>
    <property type="match status" value="1"/>
</dbReference>
<keyword evidence="4" id="KW-1003">Cell membrane</keyword>
<feature type="transmembrane region" description="Helical" evidence="9">
    <location>
        <begin position="402"/>
        <end position="427"/>
    </location>
</feature>
<organism evidence="10 11">
    <name type="scientific">Halomonas koreensis</name>
    <dbReference type="NCBI Taxonomy" id="245385"/>
    <lineage>
        <taxon>Bacteria</taxon>
        <taxon>Pseudomonadati</taxon>
        <taxon>Pseudomonadota</taxon>
        <taxon>Gammaproteobacteria</taxon>
        <taxon>Oceanospirillales</taxon>
        <taxon>Halomonadaceae</taxon>
        <taxon>Halomonas</taxon>
    </lineage>
</organism>
<keyword evidence="3" id="KW-0813">Transport</keyword>
<evidence type="ECO:0000256" key="4">
    <source>
        <dbReference type="ARBA" id="ARBA00022475"/>
    </source>
</evidence>
<feature type="compositionally biased region" description="Basic and acidic residues" evidence="8">
    <location>
        <begin position="544"/>
        <end position="558"/>
    </location>
</feature>
<evidence type="ECO:0000256" key="3">
    <source>
        <dbReference type="ARBA" id="ARBA00022448"/>
    </source>
</evidence>
<sequence>MERLRRHRVFVMAVVINILVVAAGVLDPQTLGQWANRGLEEITRLFGWFYMVSLFGFVVLLFALAFSRYGKLRLGPQDSRPDYDVFSWISMLLAAGLGVGLVFYGMAEPMSHYLSPPFAEATPATAEAARQAIQYSFFNWGVHQWSVFGLVGLIIAYFQFRKGRAGLVSSVLSTVTPARPRGRRWAPWLDVFAVVATVMGVATSLGLGVLQVNGGLHAVFGLPEGLAWQSLILAVMFAAYMASTWAGLDKGIRRLSNLNMLLCLGMLLYVLVTGPTLRILETITLGFGDYLQHFIGMSLHATPYADDAWASEWTLFYWSWAIAWSPFVGTFVARVSRGRTIREFVLGVLLVPALLACLWIGVFGGAALNLERTADAGLAAASRDNVNVALFYLLDLLPMSELASVVAMLLILVFLVTSADSASYIVAQMTDDGSINPPLYKRVTWGVLIAAICLTLIALGGLGGLQSASVLSSLPFSFVLLAMAVALVRMLRRDHASLLNLLYRRHGDIPVGADAIEADLLEREQQLRAARRRVAAERQASPAREVEPETATETKTEADTEASPGA</sequence>
<evidence type="ECO:0000256" key="2">
    <source>
        <dbReference type="ARBA" id="ARBA00005658"/>
    </source>
</evidence>
<comment type="subcellular location">
    <subcellularLocation>
        <location evidence="1">Cell membrane</location>
        <topology evidence="1">Multi-pass membrane protein</topology>
    </subcellularLocation>
</comment>
<evidence type="ECO:0000256" key="7">
    <source>
        <dbReference type="ARBA" id="ARBA00023136"/>
    </source>
</evidence>
<protein>
    <submittedName>
        <fullName evidence="10">BCCT family transporter</fullName>
    </submittedName>
</protein>
<feature type="transmembrane region" description="Helical" evidence="9">
    <location>
        <begin position="9"/>
        <end position="26"/>
    </location>
</feature>
<dbReference type="EMBL" id="JARWAK010000002">
    <property type="protein sequence ID" value="MDR5865968.1"/>
    <property type="molecule type" value="Genomic_DNA"/>
</dbReference>
<evidence type="ECO:0000256" key="8">
    <source>
        <dbReference type="SAM" id="MobiDB-lite"/>
    </source>
</evidence>
<keyword evidence="7 9" id="KW-0472">Membrane</keyword>
<evidence type="ECO:0000256" key="5">
    <source>
        <dbReference type="ARBA" id="ARBA00022692"/>
    </source>
</evidence>